<dbReference type="PANTHER" id="PTHR37536">
    <property type="entry name" value="PUTATIVE (AFU_ORTHOLOGUE AFUA_3G02970)-RELATED"/>
    <property type="match status" value="1"/>
</dbReference>
<dbReference type="STRING" id="745531.A0A0C3NAG2"/>
<dbReference type="SUPFAM" id="SSF49899">
    <property type="entry name" value="Concanavalin A-like lectins/glucanases"/>
    <property type="match status" value="1"/>
</dbReference>
<accession>A0A0C3NAG2</accession>
<dbReference type="Pfam" id="PF01828">
    <property type="entry name" value="Peptidase_A4"/>
    <property type="match status" value="1"/>
</dbReference>
<dbReference type="PANTHER" id="PTHR37536:SF1">
    <property type="entry name" value="ASPERGILLOPEPSIN, PUTAITVE (AFU_ORTHOLOGUE AFUA_7G01200)"/>
    <property type="match status" value="1"/>
</dbReference>
<dbReference type="HOGENOM" id="CLU_2801036_0_0_1"/>
<name>A0A0C3NAG2_PHLG1</name>
<dbReference type="Gene3D" id="2.60.120.700">
    <property type="entry name" value="Peptidase G1"/>
    <property type="match status" value="1"/>
</dbReference>
<dbReference type="Proteomes" id="UP000053257">
    <property type="component" value="Unassembled WGS sequence"/>
</dbReference>
<dbReference type="OrthoDB" id="3254669at2759"/>
<dbReference type="GO" id="GO:0070007">
    <property type="term" value="F:glutamic-type endopeptidase activity"/>
    <property type="evidence" value="ECO:0007669"/>
    <property type="project" value="InterPro"/>
</dbReference>
<dbReference type="InterPro" id="IPR038656">
    <property type="entry name" value="Peptidase_G1_sf"/>
</dbReference>
<dbReference type="GO" id="GO:0006508">
    <property type="term" value="P:proteolysis"/>
    <property type="evidence" value="ECO:0007669"/>
    <property type="project" value="InterPro"/>
</dbReference>
<evidence type="ECO:0000256" key="1">
    <source>
        <dbReference type="PIRSR" id="PIRSR600250-50"/>
    </source>
</evidence>
<protein>
    <submittedName>
        <fullName evidence="2">Uncharacterized protein</fullName>
    </submittedName>
</protein>
<reference evidence="2 3" key="1">
    <citation type="journal article" date="2014" name="PLoS Genet.">
        <title>Analysis of the Phlebiopsis gigantea genome, transcriptome and secretome provides insight into its pioneer colonization strategies of wood.</title>
        <authorList>
            <person name="Hori C."/>
            <person name="Ishida T."/>
            <person name="Igarashi K."/>
            <person name="Samejima M."/>
            <person name="Suzuki H."/>
            <person name="Master E."/>
            <person name="Ferreira P."/>
            <person name="Ruiz-Duenas F.J."/>
            <person name="Held B."/>
            <person name="Canessa P."/>
            <person name="Larrondo L.F."/>
            <person name="Schmoll M."/>
            <person name="Druzhinina I.S."/>
            <person name="Kubicek C.P."/>
            <person name="Gaskell J.A."/>
            <person name="Kersten P."/>
            <person name="St John F."/>
            <person name="Glasner J."/>
            <person name="Sabat G."/>
            <person name="Splinter BonDurant S."/>
            <person name="Syed K."/>
            <person name="Yadav J."/>
            <person name="Mgbeahuruike A.C."/>
            <person name="Kovalchuk A."/>
            <person name="Asiegbu F.O."/>
            <person name="Lackner G."/>
            <person name="Hoffmeister D."/>
            <person name="Rencoret J."/>
            <person name="Gutierrez A."/>
            <person name="Sun H."/>
            <person name="Lindquist E."/>
            <person name="Barry K."/>
            <person name="Riley R."/>
            <person name="Grigoriev I.V."/>
            <person name="Henrissat B."/>
            <person name="Kues U."/>
            <person name="Berka R.M."/>
            <person name="Martinez A.T."/>
            <person name="Covert S.F."/>
            <person name="Blanchette R.A."/>
            <person name="Cullen D."/>
        </authorList>
    </citation>
    <scope>NUCLEOTIDE SEQUENCE [LARGE SCALE GENOMIC DNA]</scope>
    <source>
        <strain evidence="2 3">11061_1 CR5-6</strain>
    </source>
</reference>
<proteinExistence type="predicted"/>
<dbReference type="InterPro" id="IPR013320">
    <property type="entry name" value="ConA-like_dom_sf"/>
</dbReference>
<organism evidence="2 3">
    <name type="scientific">Phlebiopsis gigantea (strain 11061_1 CR5-6)</name>
    <name type="common">White-rot fungus</name>
    <name type="synonym">Peniophora gigantea</name>
    <dbReference type="NCBI Taxonomy" id="745531"/>
    <lineage>
        <taxon>Eukaryota</taxon>
        <taxon>Fungi</taxon>
        <taxon>Dikarya</taxon>
        <taxon>Basidiomycota</taxon>
        <taxon>Agaricomycotina</taxon>
        <taxon>Agaricomycetes</taxon>
        <taxon>Polyporales</taxon>
        <taxon>Phanerochaetaceae</taxon>
        <taxon>Phlebiopsis</taxon>
    </lineage>
</organism>
<sequence>QDAEWIVEDFEEGSSLVPFANFGTVTFTGASAKTASGSVGPSGANTIDIEQGSTVLTSVSTGSSSVTVSYV</sequence>
<evidence type="ECO:0000313" key="2">
    <source>
        <dbReference type="EMBL" id="KIP01479.1"/>
    </source>
</evidence>
<feature type="non-terminal residue" evidence="2">
    <location>
        <position position="1"/>
    </location>
</feature>
<feature type="active site" description="Proton acceptor" evidence="1">
    <location>
        <position position="8"/>
    </location>
</feature>
<gene>
    <name evidence="2" type="ORF">PHLGIDRAFT_123310</name>
</gene>
<dbReference type="EMBL" id="KN840782">
    <property type="protein sequence ID" value="KIP01479.1"/>
    <property type="molecule type" value="Genomic_DNA"/>
</dbReference>
<evidence type="ECO:0000313" key="3">
    <source>
        <dbReference type="Proteomes" id="UP000053257"/>
    </source>
</evidence>
<dbReference type="InterPro" id="IPR000250">
    <property type="entry name" value="Peptidase_G1"/>
</dbReference>
<dbReference type="AlphaFoldDB" id="A0A0C3NAG2"/>
<keyword evidence="3" id="KW-1185">Reference proteome</keyword>